<name>A0ABD3H6F8_9MARC</name>
<comment type="caution">
    <text evidence="1">The sequence shown here is derived from an EMBL/GenBank/DDBJ whole genome shotgun (WGS) entry which is preliminary data.</text>
</comment>
<accession>A0ABD3H6F8</accession>
<dbReference type="AlphaFoldDB" id="A0ABD3H6F8"/>
<evidence type="ECO:0000313" key="1">
    <source>
        <dbReference type="EMBL" id="KAL3684964.1"/>
    </source>
</evidence>
<dbReference type="EMBL" id="JBJQOH010000006">
    <property type="protein sequence ID" value="KAL3684964.1"/>
    <property type="molecule type" value="Genomic_DNA"/>
</dbReference>
<evidence type="ECO:0000313" key="2">
    <source>
        <dbReference type="Proteomes" id="UP001633002"/>
    </source>
</evidence>
<dbReference type="Proteomes" id="UP001633002">
    <property type="component" value="Unassembled WGS sequence"/>
</dbReference>
<protein>
    <submittedName>
        <fullName evidence="1">Uncharacterized protein</fullName>
    </submittedName>
</protein>
<proteinExistence type="predicted"/>
<gene>
    <name evidence="1" type="ORF">R1sor_002986</name>
</gene>
<organism evidence="1 2">
    <name type="scientific">Riccia sorocarpa</name>
    <dbReference type="NCBI Taxonomy" id="122646"/>
    <lineage>
        <taxon>Eukaryota</taxon>
        <taxon>Viridiplantae</taxon>
        <taxon>Streptophyta</taxon>
        <taxon>Embryophyta</taxon>
        <taxon>Marchantiophyta</taxon>
        <taxon>Marchantiopsida</taxon>
        <taxon>Marchantiidae</taxon>
        <taxon>Marchantiales</taxon>
        <taxon>Ricciaceae</taxon>
        <taxon>Riccia</taxon>
    </lineage>
</organism>
<reference evidence="1 2" key="1">
    <citation type="submission" date="2024-09" db="EMBL/GenBank/DDBJ databases">
        <title>Chromosome-scale assembly of Riccia sorocarpa.</title>
        <authorList>
            <person name="Paukszto L."/>
        </authorList>
    </citation>
    <scope>NUCLEOTIDE SEQUENCE [LARGE SCALE GENOMIC DNA]</scope>
    <source>
        <strain evidence="1">LP-2024</strain>
        <tissue evidence="1">Aerial parts of the thallus</tissue>
    </source>
</reference>
<sequence length="91" mass="10137">MIAKLVKLLSLERLKRKGLAEQHVYLEEKITRAEKASADEITKLEGRLQECTDSLVSLLGQNPLVGGLEPDSDDSHVTYIVDLAKMMIAEE</sequence>
<keyword evidence="2" id="KW-1185">Reference proteome</keyword>